<accession>A0ABM1YRV7</accession>
<evidence type="ECO:0000256" key="6">
    <source>
        <dbReference type="ARBA" id="ARBA00023170"/>
    </source>
</evidence>
<dbReference type="PANTHER" id="PTHR21143:SF104">
    <property type="entry name" value="GUSTATORY RECEPTOR 8A-RELATED"/>
    <property type="match status" value="1"/>
</dbReference>
<sequence>MTLIFAMIFLFEYFNCIMYLSDFNPVSVYCLPDCYLVLLTGVTAESQIVGYIKLLQMRFQLIDQLLTRFNESNLAAAVGEDSTSLSSLSKLVPLAPVKANPTTPSNDTKFELNELEPHHSVDSSSFSVAAKKRHHHSFQLLSDPTDAANNAFVKEIVPERGMWRPTSLRIDQPRFRRELCGANAAKTLHWENGVNAVRKLLFRLLLHRPTSDEDLTERIWEVLNTFYWAAFSAYRIFRICNICNATKNEVKLFSLQLLQQKVEFTACGLFSIDHGLVFNIVGAVATYILILLQFDVAQNRSQWQRNG</sequence>
<comment type="function">
    <text evidence="8">Gustatory receptor which mediates acceptance or avoidance behavior, depending on its substrates.</text>
</comment>
<comment type="subcellular location">
    <subcellularLocation>
        <location evidence="1 8">Cell membrane</location>
        <topology evidence="1 8">Multi-pass membrane protein</topology>
    </subcellularLocation>
</comment>
<dbReference type="EnsemblMetazoa" id="AALFPA23_011608.R16473">
    <property type="protein sequence ID" value="AALFPA23_011608.P16473"/>
    <property type="gene ID" value="AALFPA23_011608"/>
</dbReference>
<evidence type="ECO:0000256" key="8">
    <source>
        <dbReference type="RuleBase" id="RU363108"/>
    </source>
</evidence>
<evidence type="ECO:0000256" key="2">
    <source>
        <dbReference type="ARBA" id="ARBA00022475"/>
    </source>
</evidence>
<evidence type="ECO:0000256" key="4">
    <source>
        <dbReference type="ARBA" id="ARBA00022989"/>
    </source>
</evidence>
<evidence type="ECO:0000256" key="1">
    <source>
        <dbReference type="ARBA" id="ARBA00004651"/>
    </source>
</evidence>
<reference evidence="9" key="2">
    <citation type="submission" date="2025-05" db="UniProtKB">
        <authorList>
            <consortium name="EnsemblMetazoa"/>
        </authorList>
    </citation>
    <scope>IDENTIFICATION</scope>
    <source>
        <strain evidence="9">Foshan</strain>
    </source>
</reference>
<protein>
    <recommendedName>
        <fullName evidence="8">Gustatory receptor</fullName>
    </recommendedName>
</protein>
<dbReference type="Proteomes" id="UP000069940">
    <property type="component" value="Unassembled WGS sequence"/>
</dbReference>
<dbReference type="RefSeq" id="XP_062704725.1">
    <property type="nucleotide sequence ID" value="XM_062848741.1"/>
</dbReference>
<reference evidence="10" key="1">
    <citation type="journal article" date="2015" name="Proc. Natl. Acad. Sci. U.S.A.">
        <title>Genome sequence of the Asian Tiger mosquito, Aedes albopictus, reveals insights into its biology, genetics, and evolution.</title>
        <authorList>
            <person name="Chen X.G."/>
            <person name="Jiang X."/>
            <person name="Gu J."/>
            <person name="Xu M."/>
            <person name="Wu Y."/>
            <person name="Deng Y."/>
            <person name="Zhang C."/>
            <person name="Bonizzoni M."/>
            <person name="Dermauw W."/>
            <person name="Vontas J."/>
            <person name="Armbruster P."/>
            <person name="Huang X."/>
            <person name="Yang Y."/>
            <person name="Zhang H."/>
            <person name="He W."/>
            <person name="Peng H."/>
            <person name="Liu Y."/>
            <person name="Wu K."/>
            <person name="Chen J."/>
            <person name="Lirakis M."/>
            <person name="Topalis P."/>
            <person name="Van Leeuwen T."/>
            <person name="Hall A.B."/>
            <person name="Jiang X."/>
            <person name="Thorpe C."/>
            <person name="Mueller R.L."/>
            <person name="Sun C."/>
            <person name="Waterhouse R.M."/>
            <person name="Yan G."/>
            <person name="Tu Z.J."/>
            <person name="Fang X."/>
            <person name="James A.A."/>
        </authorList>
    </citation>
    <scope>NUCLEOTIDE SEQUENCE [LARGE SCALE GENOMIC DNA]</scope>
    <source>
        <strain evidence="10">Foshan</strain>
    </source>
</reference>
<dbReference type="GeneID" id="115259077"/>
<evidence type="ECO:0000256" key="3">
    <source>
        <dbReference type="ARBA" id="ARBA00022692"/>
    </source>
</evidence>
<keyword evidence="6 8" id="KW-0675">Receptor</keyword>
<keyword evidence="2 8" id="KW-1003">Cell membrane</keyword>
<evidence type="ECO:0000256" key="5">
    <source>
        <dbReference type="ARBA" id="ARBA00023136"/>
    </source>
</evidence>
<keyword evidence="4 8" id="KW-1133">Transmembrane helix</keyword>
<keyword evidence="7 8" id="KW-0807">Transducer</keyword>
<organism evidence="9 10">
    <name type="scientific">Aedes albopictus</name>
    <name type="common">Asian tiger mosquito</name>
    <name type="synonym">Stegomyia albopicta</name>
    <dbReference type="NCBI Taxonomy" id="7160"/>
    <lineage>
        <taxon>Eukaryota</taxon>
        <taxon>Metazoa</taxon>
        <taxon>Ecdysozoa</taxon>
        <taxon>Arthropoda</taxon>
        <taxon>Hexapoda</taxon>
        <taxon>Insecta</taxon>
        <taxon>Pterygota</taxon>
        <taxon>Neoptera</taxon>
        <taxon>Endopterygota</taxon>
        <taxon>Diptera</taxon>
        <taxon>Nematocera</taxon>
        <taxon>Culicoidea</taxon>
        <taxon>Culicidae</taxon>
        <taxon>Culicinae</taxon>
        <taxon>Aedini</taxon>
        <taxon>Aedes</taxon>
        <taxon>Stegomyia</taxon>
    </lineage>
</organism>
<keyword evidence="10" id="KW-1185">Reference proteome</keyword>
<evidence type="ECO:0000313" key="9">
    <source>
        <dbReference type="EnsemblMetazoa" id="AALFPA23_011608.P16473"/>
    </source>
</evidence>
<name>A0ABM1YRV7_AEDAL</name>
<keyword evidence="3 8" id="KW-0812">Transmembrane</keyword>
<dbReference type="Pfam" id="PF08395">
    <property type="entry name" value="7tm_7"/>
    <property type="match status" value="1"/>
</dbReference>
<feature type="transmembrane region" description="Helical" evidence="8">
    <location>
        <begin position="276"/>
        <end position="297"/>
    </location>
</feature>
<keyword evidence="5 8" id="KW-0472">Membrane</keyword>
<comment type="caution">
    <text evidence="8">Lacks conserved residue(s) required for the propagation of feature annotation.</text>
</comment>
<evidence type="ECO:0000313" key="10">
    <source>
        <dbReference type="Proteomes" id="UP000069940"/>
    </source>
</evidence>
<dbReference type="PANTHER" id="PTHR21143">
    <property type="entry name" value="INVERTEBRATE GUSTATORY RECEPTOR"/>
    <property type="match status" value="1"/>
</dbReference>
<proteinExistence type="inferred from homology"/>
<dbReference type="InterPro" id="IPR013604">
    <property type="entry name" value="7TM_chemorcpt"/>
</dbReference>
<evidence type="ECO:0000256" key="7">
    <source>
        <dbReference type="ARBA" id="ARBA00023224"/>
    </source>
</evidence>
<comment type="similarity">
    <text evidence="8">Belongs to the insect chemoreceptor superfamily. Gustatory receptor (GR) family.</text>
</comment>